<dbReference type="Pfam" id="PF01301">
    <property type="entry name" value="Glyco_hydro_35"/>
    <property type="match status" value="1"/>
</dbReference>
<evidence type="ECO:0000256" key="7">
    <source>
        <dbReference type="ARBA" id="ARBA00023295"/>
    </source>
</evidence>
<dbReference type="AlphaFoldDB" id="A0A919W947"/>
<dbReference type="SUPFAM" id="SSF49785">
    <property type="entry name" value="Galactose-binding domain-like"/>
    <property type="match status" value="2"/>
</dbReference>
<dbReference type="InterPro" id="IPR008979">
    <property type="entry name" value="Galactose-bd-like_sf"/>
</dbReference>
<keyword evidence="6" id="KW-0325">Glycoprotein</keyword>
<keyword evidence="4 9" id="KW-0732">Signal</keyword>
<gene>
    <name evidence="11" type="primary">lacZ_2</name>
    <name evidence="11" type="ORF">Ato02nite_076950</name>
</gene>
<accession>A0A919W947</accession>
<dbReference type="SMART" id="SM01029">
    <property type="entry name" value="BetaGal_dom2"/>
    <property type="match status" value="1"/>
</dbReference>
<dbReference type="EMBL" id="BOQN01000102">
    <property type="protein sequence ID" value="GIM95902.1"/>
    <property type="molecule type" value="Genomic_DNA"/>
</dbReference>
<organism evidence="11 12">
    <name type="scientific">Paractinoplanes toevensis</name>
    <dbReference type="NCBI Taxonomy" id="571911"/>
    <lineage>
        <taxon>Bacteria</taxon>
        <taxon>Bacillati</taxon>
        <taxon>Actinomycetota</taxon>
        <taxon>Actinomycetes</taxon>
        <taxon>Micromonosporales</taxon>
        <taxon>Micromonosporaceae</taxon>
        <taxon>Paractinoplanes</taxon>
    </lineage>
</organism>
<dbReference type="Gene3D" id="3.20.20.80">
    <property type="entry name" value="Glycosidases"/>
    <property type="match status" value="1"/>
</dbReference>
<dbReference type="PANTHER" id="PTHR23421">
    <property type="entry name" value="BETA-GALACTOSIDASE RELATED"/>
    <property type="match status" value="1"/>
</dbReference>
<evidence type="ECO:0000256" key="1">
    <source>
        <dbReference type="ARBA" id="ARBA00001412"/>
    </source>
</evidence>
<proteinExistence type="inferred from homology"/>
<evidence type="ECO:0000313" key="12">
    <source>
        <dbReference type="Proteomes" id="UP000677082"/>
    </source>
</evidence>
<evidence type="ECO:0000256" key="5">
    <source>
        <dbReference type="ARBA" id="ARBA00022801"/>
    </source>
</evidence>
<evidence type="ECO:0000313" key="11">
    <source>
        <dbReference type="EMBL" id="GIM95902.1"/>
    </source>
</evidence>
<dbReference type="InterPro" id="IPR025300">
    <property type="entry name" value="BetaGal_jelly_roll_dom"/>
</dbReference>
<dbReference type="Gene3D" id="2.60.120.260">
    <property type="entry name" value="Galactose-binding domain-like"/>
    <property type="match status" value="2"/>
</dbReference>
<dbReference type="Pfam" id="PF10435">
    <property type="entry name" value="BetaGal_dom2"/>
    <property type="match status" value="1"/>
</dbReference>
<sequence length="940" mass="100117">MKILLVLALIISGFAGPVSAAGKHTVTYDKYSVMVDGERVLLQAAEFHYFRLPSPDLWRDILEKEKAAGFNGISVYFSWAFHSPAPGQYDFTGVRDVDRLLRIAAEVGLYVIARPGPYINAETTGGGFPGWLKTVPGRARSSAPGYTAAYHEWLARINPIIARHQVTRGGSVLLYNVENEYAVNTDAAYMQDLQDTARADGIDVPITTNNCCDAGSWSSTWGSGLGAVQIPGVDDYPQSFDCGNAATVWGPWGAGVTEKVRDDAPVFAAEYQAGAIDLNNAGYDACRDLTGVQYTKYFQKGNMILSGATAFNYYMGFGGTNWGWLAQPNDVYTSYDYGAAISEDRQLTDKYFEYKRQGYFLRAVPQFTRTDAVVAPAAPGLETAARSNPDTRTSFVLVRNSGVTPVTSTIDLAGYPLPLRLPGHDAKILLTDFAFGGQELAASSSELLTTATLAGRDVGIFYGTDGTPGTTVLSYSSRPAVKVLDGQVRAGYDGGRLRLDYTHGGLARVLISGGGRRPLLLLLGTDETTASFWRYDTAGGPVLVHGTDLLRSAAVAHGTAALRADTAAAGSIEVFAGARSVTVNGRLVPTRTSPSGSLVGNLPGPRTVALPALSGWRQRTEAPEAQPGFDDSRWTAADRTTSLSPFQPLTQPVLFSDEYGFHTGSVWYRGRFTATGAETTVDLNAITGKRGNYLVWLNGRYLGAAAGGVEADSEPPANPAPGPGSFVVPAGLLEPGSPAVLSVLVQNMGHNDDWTADDNRFRQPRGLVGARIGTADIDWRIQGTARIDPIRGGLNNGGLYGERAGWSLPGFADGRWPAASKTVAAGVAWLRDDFRVDLPAGQDTSVALRFDGAVPAGYRAILYLNGWNVGQYGAEIGPQTDFVLPAGVLHQNGTNTLAVAVIAARPSTVTTPHLVVAGSQWGGVRVRDVPAPDRRDHAGS</sequence>
<protein>
    <recommendedName>
        <fullName evidence="3">beta-galactosidase</fullName>
        <ecNumber evidence="3">3.2.1.23</ecNumber>
    </recommendedName>
</protein>
<evidence type="ECO:0000256" key="9">
    <source>
        <dbReference type="SAM" id="SignalP"/>
    </source>
</evidence>
<dbReference type="InterPro" id="IPR025972">
    <property type="entry name" value="BetaGal_dom3"/>
</dbReference>
<evidence type="ECO:0000256" key="3">
    <source>
        <dbReference type="ARBA" id="ARBA00012756"/>
    </source>
</evidence>
<feature type="domain" description="Beta-galactosidase" evidence="10">
    <location>
        <begin position="366"/>
        <end position="532"/>
    </location>
</feature>
<reference evidence="11 12" key="1">
    <citation type="submission" date="2021-03" db="EMBL/GenBank/DDBJ databases">
        <title>Whole genome shotgun sequence of Actinoplanes toevensis NBRC 105298.</title>
        <authorList>
            <person name="Komaki H."/>
            <person name="Tamura T."/>
        </authorList>
    </citation>
    <scope>NUCLEOTIDE SEQUENCE [LARGE SCALE GENOMIC DNA]</scope>
    <source>
        <strain evidence="11 12">NBRC 105298</strain>
    </source>
</reference>
<dbReference type="InterPro" id="IPR018954">
    <property type="entry name" value="Betagal_dom2"/>
</dbReference>
<dbReference type="SUPFAM" id="SSF51011">
    <property type="entry name" value="Glycosyl hydrolase domain"/>
    <property type="match status" value="1"/>
</dbReference>
<evidence type="ECO:0000256" key="6">
    <source>
        <dbReference type="ARBA" id="ARBA00023180"/>
    </source>
</evidence>
<dbReference type="Proteomes" id="UP000677082">
    <property type="component" value="Unassembled WGS sequence"/>
</dbReference>
<dbReference type="InterPro" id="IPR017853">
    <property type="entry name" value="GH"/>
</dbReference>
<name>A0A919W947_9ACTN</name>
<dbReference type="SUPFAM" id="SSF51445">
    <property type="entry name" value="(Trans)glycosidases"/>
    <property type="match status" value="1"/>
</dbReference>
<dbReference type="PRINTS" id="PR00742">
    <property type="entry name" value="GLHYDRLASE35"/>
</dbReference>
<dbReference type="Pfam" id="PF13364">
    <property type="entry name" value="BetaGal_ABD2"/>
    <property type="match status" value="2"/>
</dbReference>
<dbReference type="Pfam" id="PF13363">
    <property type="entry name" value="BetaGal_dom3"/>
    <property type="match status" value="1"/>
</dbReference>
<comment type="caution">
    <text evidence="11">The sequence shown here is derived from an EMBL/GenBank/DDBJ whole genome shotgun (WGS) entry which is preliminary data.</text>
</comment>
<feature type="chain" id="PRO_5037779584" description="beta-galactosidase" evidence="9">
    <location>
        <begin position="21"/>
        <end position="940"/>
    </location>
</feature>
<dbReference type="InterPro" id="IPR001944">
    <property type="entry name" value="Glycoside_Hdrlase_35"/>
</dbReference>
<dbReference type="EC" id="3.2.1.23" evidence="3"/>
<dbReference type="GO" id="GO:0005975">
    <property type="term" value="P:carbohydrate metabolic process"/>
    <property type="evidence" value="ECO:0007669"/>
    <property type="project" value="InterPro"/>
</dbReference>
<keyword evidence="12" id="KW-1185">Reference proteome</keyword>
<comment type="similarity">
    <text evidence="2 8">Belongs to the glycosyl hydrolase 35 family.</text>
</comment>
<dbReference type="InterPro" id="IPR031330">
    <property type="entry name" value="Gly_Hdrlase_35_cat"/>
</dbReference>
<evidence type="ECO:0000256" key="2">
    <source>
        <dbReference type="ARBA" id="ARBA00009809"/>
    </source>
</evidence>
<dbReference type="GO" id="GO:0004565">
    <property type="term" value="F:beta-galactosidase activity"/>
    <property type="evidence" value="ECO:0007669"/>
    <property type="project" value="UniProtKB-EC"/>
</dbReference>
<dbReference type="InterPro" id="IPR037110">
    <property type="entry name" value="Betagal_dom2_sf"/>
</dbReference>
<keyword evidence="5" id="KW-0378">Hydrolase</keyword>
<dbReference type="SUPFAM" id="SSF117100">
    <property type="entry name" value="Beta-galactosidase LacA, domain 3"/>
    <property type="match status" value="1"/>
</dbReference>
<evidence type="ECO:0000256" key="8">
    <source>
        <dbReference type="RuleBase" id="RU003679"/>
    </source>
</evidence>
<evidence type="ECO:0000256" key="4">
    <source>
        <dbReference type="ARBA" id="ARBA00022729"/>
    </source>
</evidence>
<keyword evidence="7" id="KW-0326">Glycosidase</keyword>
<evidence type="ECO:0000259" key="10">
    <source>
        <dbReference type="SMART" id="SM01029"/>
    </source>
</evidence>
<dbReference type="InterPro" id="IPR036833">
    <property type="entry name" value="BetaGal_dom3_sf"/>
</dbReference>
<dbReference type="Gene3D" id="2.102.20.10">
    <property type="entry name" value="Beta-galactosidase, domain 2"/>
    <property type="match status" value="1"/>
</dbReference>
<comment type="catalytic activity">
    <reaction evidence="1">
        <text>Hydrolysis of terminal non-reducing beta-D-galactose residues in beta-D-galactosides.</text>
        <dbReference type="EC" id="3.2.1.23"/>
    </reaction>
</comment>
<dbReference type="RefSeq" id="WP_213011594.1">
    <property type="nucleotide sequence ID" value="NZ_BOQN01000102.1"/>
</dbReference>
<feature type="signal peptide" evidence="9">
    <location>
        <begin position="1"/>
        <end position="20"/>
    </location>
</feature>